<keyword evidence="3" id="KW-0489">Methyltransferase</keyword>
<comment type="subcellular location">
    <subcellularLocation>
        <location evidence="1">Nucleus</location>
    </subcellularLocation>
</comment>
<dbReference type="EC" id="2.1.1.354" evidence="2"/>
<evidence type="ECO:0000259" key="12">
    <source>
        <dbReference type="PROSITE" id="PS50280"/>
    </source>
</evidence>
<feature type="compositionally biased region" description="Low complexity" evidence="11">
    <location>
        <begin position="707"/>
        <end position="720"/>
    </location>
</feature>
<dbReference type="PROSITE" id="PS50868">
    <property type="entry name" value="POST_SET"/>
    <property type="match status" value="1"/>
</dbReference>
<dbReference type="EMBL" id="CAXHTA020000018">
    <property type="protein sequence ID" value="CAL5228199.1"/>
    <property type="molecule type" value="Genomic_DNA"/>
</dbReference>
<evidence type="ECO:0000256" key="8">
    <source>
        <dbReference type="ARBA" id="ARBA00047571"/>
    </source>
</evidence>
<feature type="compositionally biased region" description="Low complexity" evidence="11">
    <location>
        <begin position="803"/>
        <end position="820"/>
    </location>
</feature>
<keyword evidence="5" id="KW-0949">S-adenosyl-L-methionine</keyword>
<protein>
    <recommendedName>
        <fullName evidence="2">[histone H3]-lysine(4) N-trimethyltransferase</fullName>
        <ecNumber evidence="2">2.1.1.354</ecNumber>
    </recommendedName>
</protein>
<organism evidence="14 15">
    <name type="scientific">Coccomyxa viridis</name>
    <dbReference type="NCBI Taxonomy" id="1274662"/>
    <lineage>
        <taxon>Eukaryota</taxon>
        <taxon>Viridiplantae</taxon>
        <taxon>Chlorophyta</taxon>
        <taxon>core chlorophytes</taxon>
        <taxon>Trebouxiophyceae</taxon>
        <taxon>Trebouxiophyceae incertae sedis</taxon>
        <taxon>Coccomyxaceae</taxon>
        <taxon>Coccomyxa</taxon>
    </lineage>
</organism>
<dbReference type="SMART" id="SM00508">
    <property type="entry name" value="PostSET"/>
    <property type="match status" value="1"/>
</dbReference>
<evidence type="ECO:0000259" key="13">
    <source>
        <dbReference type="PROSITE" id="PS50868"/>
    </source>
</evidence>
<dbReference type="Gene3D" id="2.170.270.10">
    <property type="entry name" value="SET domain"/>
    <property type="match status" value="1"/>
</dbReference>
<evidence type="ECO:0000256" key="2">
    <source>
        <dbReference type="ARBA" id="ARBA00012182"/>
    </source>
</evidence>
<evidence type="ECO:0000313" key="14">
    <source>
        <dbReference type="EMBL" id="CAL5228199.1"/>
    </source>
</evidence>
<feature type="compositionally biased region" description="Basic and acidic residues" evidence="11">
    <location>
        <begin position="457"/>
        <end position="486"/>
    </location>
</feature>
<comment type="caution">
    <text evidence="14">The sequence shown here is derived from an EMBL/GenBank/DDBJ whole genome shotgun (WGS) entry which is preliminary data.</text>
</comment>
<comment type="catalytic activity">
    <reaction evidence="9">
        <text>N(6)-methyl-L-lysyl(4)-[histone H3] + S-adenosyl-L-methionine = N(6),N(6)-dimethyl-L-lysyl(4)-[histone H3] + S-adenosyl-L-homocysteine + H(+)</text>
        <dbReference type="Rhea" id="RHEA:60268"/>
        <dbReference type="Rhea" id="RHEA-COMP:15540"/>
        <dbReference type="Rhea" id="RHEA-COMP:15543"/>
        <dbReference type="ChEBI" id="CHEBI:15378"/>
        <dbReference type="ChEBI" id="CHEBI:57856"/>
        <dbReference type="ChEBI" id="CHEBI:59789"/>
        <dbReference type="ChEBI" id="CHEBI:61929"/>
        <dbReference type="ChEBI" id="CHEBI:61976"/>
    </reaction>
</comment>
<evidence type="ECO:0000313" key="15">
    <source>
        <dbReference type="Proteomes" id="UP001497392"/>
    </source>
</evidence>
<comment type="catalytic activity">
    <reaction evidence="8">
        <text>L-lysyl(4)-[histone H3] + 3 S-adenosyl-L-methionine = N(6),N(6),N(6)-trimethyl-L-lysyl(4)-[histone H3] + 3 S-adenosyl-L-homocysteine + 3 H(+)</text>
        <dbReference type="Rhea" id="RHEA:60260"/>
        <dbReference type="Rhea" id="RHEA-COMP:15537"/>
        <dbReference type="Rhea" id="RHEA-COMP:15547"/>
        <dbReference type="ChEBI" id="CHEBI:15378"/>
        <dbReference type="ChEBI" id="CHEBI:29969"/>
        <dbReference type="ChEBI" id="CHEBI:57856"/>
        <dbReference type="ChEBI" id="CHEBI:59789"/>
        <dbReference type="ChEBI" id="CHEBI:61961"/>
        <dbReference type="EC" id="2.1.1.354"/>
    </reaction>
</comment>
<feature type="compositionally biased region" description="Polar residues" evidence="11">
    <location>
        <begin position="913"/>
        <end position="932"/>
    </location>
</feature>
<gene>
    <name evidence="14" type="primary">g11285</name>
    <name evidence="14" type="ORF">VP750_LOCUS10105</name>
</gene>
<accession>A0ABP1G7S7</accession>
<dbReference type="Pfam" id="PF00856">
    <property type="entry name" value="SET"/>
    <property type="match status" value="1"/>
</dbReference>
<dbReference type="CDD" id="cd10518">
    <property type="entry name" value="SET_SETD1-like"/>
    <property type="match status" value="1"/>
</dbReference>
<feature type="compositionally biased region" description="Basic and acidic residues" evidence="11">
    <location>
        <begin position="587"/>
        <end position="613"/>
    </location>
</feature>
<dbReference type="PANTHER" id="PTHR45814:SF2">
    <property type="entry name" value="HISTONE-LYSINE N-METHYLTRANSFERASE SETD1"/>
    <property type="match status" value="1"/>
</dbReference>
<keyword evidence="6" id="KW-0156">Chromatin regulator</keyword>
<evidence type="ECO:0000256" key="7">
    <source>
        <dbReference type="ARBA" id="ARBA00023242"/>
    </source>
</evidence>
<feature type="region of interest" description="Disordered" evidence="11">
    <location>
        <begin position="415"/>
        <end position="726"/>
    </location>
</feature>
<feature type="compositionally biased region" description="Basic residues" evidence="11">
    <location>
        <begin position="538"/>
        <end position="553"/>
    </location>
</feature>
<dbReference type="SUPFAM" id="SSF82199">
    <property type="entry name" value="SET domain"/>
    <property type="match status" value="1"/>
</dbReference>
<evidence type="ECO:0000256" key="10">
    <source>
        <dbReference type="ARBA" id="ARBA00049129"/>
    </source>
</evidence>
<evidence type="ECO:0000256" key="3">
    <source>
        <dbReference type="ARBA" id="ARBA00022603"/>
    </source>
</evidence>
<feature type="region of interest" description="Disordered" evidence="11">
    <location>
        <begin position="755"/>
        <end position="821"/>
    </location>
</feature>
<feature type="domain" description="SET" evidence="12">
    <location>
        <begin position="1255"/>
        <end position="1368"/>
    </location>
</feature>
<sequence>MESDTEDATKVASLVQEAKRNYEKASDVFKAARQGSLDAQELQEQASKQFYSLPISHPKTGAQVWTYRHQSGLAGPMSLGQLYEMAHDTASEVSLDTPICDSSQNAPLLLGEAAAEHPVIQERFQSMAAAKGAASAAARFESMQRAARQVAAYKLLEPQALLAWLSMGDEIWIQCNTEPQALSVRQIQDLVLTNSSSARLEFRAPTNGQAPQAADVIVLEYETLAAEHLCTGSLVEECASWEPDSLAEPSYLQCWQRSNSYNSAGPQVRHSSKAILDLFKAGRWDVQQRLSHCSRPKESMTFPAVHTACERLSKQLRDLLRDPVVVPSSKAKAAQAELEERLARQVKQQLRNFVRARIDEAELHAQQRTAEPVTLPLAQEAKPAGGYAEDADLGQAVPRRRSPTCPRSKVVSCQTLPEGQPADSSAAQAELGKAVPKKRSPTCPRSKVVLANGSASEHTHLNGHSTERADRASEGPKQLEAEEGKPLHAHLSGHSTRKQGCLSPDSEHAASQKGSRAHLVPASSNLNASLATEDRSAKRSRSPSRDGHHRRDSKSRQQLPDERHLCSRASDRWSPDQQAGSGRRSNTKPDRVHASRDRHRHADRERDDHEHRHNSTRHHRHSEQLSNRHRDRRREGSRGDHKSRSRSPSARHASRHNTDLHQRGRGLEPIREAARPEPAQHAAAAVPAAEQATEPARLPTAQAPLTGAPDAAEAPAGDDALQTEPSRHIQPPEAAADATDHPGDVRDLVESLVSAAEHESCAPPAAAHAADAPEASAASEWVHISSAHPAVETTPASPSPSDAAQTPKATSAQPAAASPAGNDIILRDLAGDEMAIVRAPTPDQEGAGHALSRLMLTEYETGLEWDPDSLDSIPDEPMLLLDIPFGPRIFATGMTRGEFLKQREEIGRIWKSQAPNGGYPSQTEAEGDAASSQFGQHTCKQVVIINGTTGAITQHSIPALQHSPAPDQPEPKGRQEEPPAEASSEDELPLPEKPMSRRAARELGDLIEGLPETATSNRRRRQPVPFTDDWHSSKPQPSKKQKRSETPEDEVLLPCHAAVPVKTAKGSAAKAPTPKHASDGTAKASKAAQGETAARQHDESSHEDDKDQKLSDRKARELEDLMSGQQGDCSLPRGRRPPPGPSLPAALPSSSETLSKPKASAAQKDSTGKAPKASKAGKAKKRQRDPGKPAEQEAVLSSRMLPIDKVSRRSTITARKAKRAFQVEEETSGSGRNVKRRIERNEDILNWRKLKGKVTDLKLTRSKVHAWGLTAVKPIQAEQFVIEYTGELIRLSVNSMRERLDSDSDYRFRVDDQWVVDATTKGGLARFINHCCDPNCYTKIVTVDSAKHILIFSKRAISAGEELSYDYKFETTPGEAPIPCTCGAKSCRGRLN</sequence>
<feature type="compositionally biased region" description="Basic and acidic residues" evidence="11">
    <location>
        <begin position="1094"/>
        <end position="1119"/>
    </location>
</feature>
<evidence type="ECO:0000256" key="4">
    <source>
        <dbReference type="ARBA" id="ARBA00022679"/>
    </source>
</evidence>
<keyword evidence="7" id="KW-0539">Nucleus</keyword>
<evidence type="ECO:0000256" key="9">
    <source>
        <dbReference type="ARBA" id="ARBA00047583"/>
    </source>
</evidence>
<evidence type="ECO:0000256" key="5">
    <source>
        <dbReference type="ARBA" id="ARBA00022691"/>
    </source>
</evidence>
<feature type="region of interest" description="Disordered" evidence="11">
    <location>
        <begin position="959"/>
        <end position="1232"/>
    </location>
</feature>
<feature type="compositionally biased region" description="Low complexity" evidence="11">
    <location>
        <begin position="676"/>
        <end position="696"/>
    </location>
</feature>
<feature type="compositionally biased region" description="Polar residues" evidence="11">
    <location>
        <begin position="575"/>
        <end position="584"/>
    </location>
</feature>
<feature type="domain" description="Post-SET" evidence="13">
    <location>
        <begin position="1376"/>
        <end position="1392"/>
    </location>
</feature>
<feature type="compositionally biased region" description="Polar residues" evidence="11">
    <location>
        <begin position="415"/>
        <end position="427"/>
    </location>
</feature>
<feature type="compositionally biased region" description="Basic and acidic residues" evidence="11">
    <location>
        <begin position="559"/>
        <end position="574"/>
    </location>
</feature>
<dbReference type="SMART" id="SM00317">
    <property type="entry name" value="SET"/>
    <property type="match status" value="1"/>
</dbReference>
<feature type="region of interest" description="Disordered" evidence="11">
    <location>
        <begin position="911"/>
        <end position="932"/>
    </location>
</feature>
<dbReference type="PROSITE" id="PS50280">
    <property type="entry name" value="SET"/>
    <property type="match status" value="1"/>
</dbReference>
<reference evidence="14 15" key="1">
    <citation type="submission" date="2024-06" db="EMBL/GenBank/DDBJ databases">
        <authorList>
            <person name="Kraege A."/>
            <person name="Thomma B."/>
        </authorList>
    </citation>
    <scope>NUCLEOTIDE SEQUENCE [LARGE SCALE GENOMIC DNA]</scope>
</reference>
<feature type="compositionally biased region" description="Basic and acidic residues" evidence="11">
    <location>
        <begin position="656"/>
        <end position="675"/>
    </location>
</feature>
<dbReference type="InterPro" id="IPR003616">
    <property type="entry name" value="Post-SET_dom"/>
</dbReference>
<keyword evidence="4" id="KW-0808">Transferase</keyword>
<feature type="compositionally biased region" description="Basic and acidic residues" evidence="11">
    <location>
        <begin position="622"/>
        <end position="642"/>
    </location>
</feature>
<comment type="catalytic activity">
    <reaction evidence="10">
        <text>N(6),N(6)-dimethyl-L-lysyl(4)-[histone H3] + S-adenosyl-L-methionine = N(6),N(6),N(6)-trimethyl-L-lysyl(4)-[histone H3] + S-adenosyl-L-homocysteine + H(+)</text>
        <dbReference type="Rhea" id="RHEA:60272"/>
        <dbReference type="Rhea" id="RHEA-COMP:15537"/>
        <dbReference type="Rhea" id="RHEA-COMP:15540"/>
        <dbReference type="ChEBI" id="CHEBI:15378"/>
        <dbReference type="ChEBI" id="CHEBI:57856"/>
        <dbReference type="ChEBI" id="CHEBI:59789"/>
        <dbReference type="ChEBI" id="CHEBI:61961"/>
        <dbReference type="ChEBI" id="CHEBI:61976"/>
    </reaction>
</comment>
<dbReference type="Proteomes" id="UP001497392">
    <property type="component" value="Unassembled WGS sequence"/>
</dbReference>
<dbReference type="InterPro" id="IPR044570">
    <property type="entry name" value="Set1-like"/>
</dbReference>
<name>A0ABP1G7S7_9CHLO</name>
<keyword evidence="15" id="KW-1185">Reference proteome</keyword>
<evidence type="ECO:0000256" key="6">
    <source>
        <dbReference type="ARBA" id="ARBA00022853"/>
    </source>
</evidence>
<feature type="compositionally biased region" description="Low complexity" evidence="11">
    <location>
        <begin position="761"/>
        <end position="780"/>
    </location>
</feature>
<evidence type="ECO:0000256" key="11">
    <source>
        <dbReference type="SAM" id="MobiDB-lite"/>
    </source>
</evidence>
<proteinExistence type="predicted"/>
<dbReference type="InterPro" id="IPR046341">
    <property type="entry name" value="SET_dom_sf"/>
</dbReference>
<evidence type="ECO:0000256" key="1">
    <source>
        <dbReference type="ARBA" id="ARBA00004123"/>
    </source>
</evidence>
<dbReference type="PANTHER" id="PTHR45814">
    <property type="entry name" value="HISTONE-LYSINE N-METHYLTRANSFERASE SETD1"/>
    <property type="match status" value="1"/>
</dbReference>
<dbReference type="InterPro" id="IPR001214">
    <property type="entry name" value="SET_dom"/>
</dbReference>